<dbReference type="EMBL" id="KV428074">
    <property type="protein sequence ID" value="KZT37886.1"/>
    <property type="molecule type" value="Genomic_DNA"/>
</dbReference>
<dbReference type="Proteomes" id="UP000076798">
    <property type="component" value="Unassembled WGS sequence"/>
</dbReference>
<keyword evidence="2" id="KW-1185">Reference proteome</keyword>
<evidence type="ECO:0000313" key="2">
    <source>
        <dbReference type="Proteomes" id="UP000076798"/>
    </source>
</evidence>
<proteinExistence type="predicted"/>
<evidence type="ECO:0000313" key="1">
    <source>
        <dbReference type="EMBL" id="KZT37886.1"/>
    </source>
</evidence>
<evidence type="ECO:0008006" key="3">
    <source>
        <dbReference type="Google" id="ProtNLM"/>
    </source>
</evidence>
<sequence>MHIPPEICRLIAEVIRYPLDVTSPTRNTEDWLKENTTLLALTLVSKTWSRGAAPVLWSEILIDRVDRPSVHGKHSVHALIRASRLLDTLRHSTPFHDYATYLKRLTIMINGKDNTEYITRVVEEILSHSTHLRYLRYSAMEMVQLQLSSLQFPHLTEIKFSVCNTSESAREQLGRFLARHPSLKTVSLVPVPTIWGWYDWTLLREFNPLPNLQTFWGTVADLCILRSSERLAALKIIPGNRRSFIPELAQLANPFSRVNHLVMSPPKIPLDLDTLKALHQSFPALITLDGLVTTTTFIKLMKQDIGEAAGCLPHLTRITVHESSHGDLSFVDGVFYQSLQDDALERAFIALPQIFPAIQIAMHLRDERGTAERKLTLCSFATGVAVFKRMKVHFASGAALLM</sequence>
<dbReference type="SUPFAM" id="SSF52047">
    <property type="entry name" value="RNI-like"/>
    <property type="match status" value="1"/>
</dbReference>
<reference evidence="1 2" key="1">
    <citation type="journal article" date="2016" name="Mol. Biol. Evol.">
        <title>Comparative Genomics of Early-Diverging Mushroom-Forming Fungi Provides Insights into the Origins of Lignocellulose Decay Capabilities.</title>
        <authorList>
            <person name="Nagy L.G."/>
            <person name="Riley R."/>
            <person name="Tritt A."/>
            <person name="Adam C."/>
            <person name="Daum C."/>
            <person name="Floudas D."/>
            <person name="Sun H."/>
            <person name="Yadav J.S."/>
            <person name="Pangilinan J."/>
            <person name="Larsson K.H."/>
            <person name="Matsuura K."/>
            <person name="Barry K."/>
            <person name="Labutti K."/>
            <person name="Kuo R."/>
            <person name="Ohm R.A."/>
            <person name="Bhattacharya S.S."/>
            <person name="Shirouzu T."/>
            <person name="Yoshinaga Y."/>
            <person name="Martin F.M."/>
            <person name="Grigoriev I.V."/>
            <person name="Hibbett D.S."/>
        </authorList>
    </citation>
    <scope>NUCLEOTIDE SEQUENCE [LARGE SCALE GENOMIC DNA]</scope>
    <source>
        <strain evidence="1 2">HHB10207 ss-3</strain>
    </source>
</reference>
<dbReference type="Gene3D" id="3.80.10.10">
    <property type="entry name" value="Ribonuclease Inhibitor"/>
    <property type="match status" value="1"/>
</dbReference>
<organism evidence="1 2">
    <name type="scientific">Sistotremastrum suecicum HHB10207 ss-3</name>
    <dbReference type="NCBI Taxonomy" id="1314776"/>
    <lineage>
        <taxon>Eukaryota</taxon>
        <taxon>Fungi</taxon>
        <taxon>Dikarya</taxon>
        <taxon>Basidiomycota</taxon>
        <taxon>Agaricomycotina</taxon>
        <taxon>Agaricomycetes</taxon>
        <taxon>Sistotremastrales</taxon>
        <taxon>Sistotremastraceae</taxon>
        <taxon>Sistotremastrum</taxon>
    </lineage>
</organism>
<dbReference type="InterPro" id="IPR032675">
    <property type="entry name" value="LRR_dom_sf"/>
</dbReference>
<protein>
    <recommendedName>
        <fullName evidence="3">F-box domain-containing protein</fullName>
    </recommendedName>
</protein>
<dbReference type="AlphaFoldDB" id="A0A166CW89"/>
<gene>
    <name evidence="1" type="ORF">SISSUDRAFT_1120007</name>
</gene>
<name>A0A166CW89_9AGAM</name>
<accession>A0A166CW89</accession>